<sequence>MVFLVHGWRIEGNFSRSGLATFGILPELLTKEFNCNCSGFNYPTGLKTQTSLLEVSQSLRREIADCLFNLILPPVQNEFEPIPIEFDPNSIDLNLVKIAIVAHSLGGVVARKALTLLVEEEIFGLSKFIKLVVLIASPASSADLIQLAQWLLNVLQGANLGLQLSEFITGSEFIEGLNQAWKQWLQDNPHCLFRCINGSRDPLVTLDDGRILDTGYILLDYDHTEIKNVHDAQHPLFSELEKLLVSAGFSLRSSGNISLSP</sequence>
<dbReference type="InterPro" id="IPR029058">
    <property type="entry name" value="AB_hydrolase_fold"/>
</dbReference>
<organism evidence="2">
    <name type="scientific">Cyanothece sp. (strain PCC 7425 / ATCC 29141)</name>
    <dbReference type="NCBI Taxonomy" id="395961"/>
    <lineage>
        <taxon>Bacteria</taxon>
        <taxon>Bacillati</taxon>
        <taxon>Cyanobacteriota</taxon>
        <taxon>Cyanophyceae</taxon>
        <taxon>Gomontiellales</taxon>
        <taxon>Cyanothecaceae</taxon>
        <taxon>Cyanothece</taxon>
    </lineage>
</organism>
<dbReference type="SUPFAM" id="SSF53474">
    <property type="entry name" value="alpha/beta-Hydrolases"/>
    <property type="match status" value="1"/>
</dbReference>
<dbReference type="AlphaFoldDB" id="B8HWN0"/>
<evidence type="ECO:0000259" key="1">
    <source>
        <dbReference type="Pfam" id="PF05057"/>
    </source>
</evidence>
<dbReference type="Gene3D" id="3.40.50.1820">
    <property type="entry name" value="alpha/beta hydrolase"/>
    <property type="match status" value="1"/>
</dbReference>
<proteinExistence type="predicted"/>
<dbReference type="KEGG" id="cyn:Cyan7425_4142"/>
<dbReference type="EMBL" id="CP001344">
    <property type="protein sequence ID" value="ACL46456.1"/>
    <property type="molecule type" value="Genomic_DNA"/>
</dbReference>
<accession>B8HWN0</accession>
<dbReference type="Pfam" id="PF05057">
    <property type="entry name" value="DUF676"/>
    <property type="match status" value="1"/>
</dbReference>
<gene>
    <name evidence="2" type="ordered locus">Cyan7425_4142</name>
</gene>
<feature type="domain" description="DUF676" evidence="1">
    <location>
        <begin position="95"/>
        <end position="131"/>
    </location>
</feature>
<evidence type="ECO:0000313" key="2">
    <source>
        <dbReference type="EMBL" id="ACL46456.1"/>
    </source>
</evidence>
<protein>
    <recommendedName>
        <fullName evidence="1">DUF676 domain-containing protein</fullName>
    </recommendedName>
</protein>
<dbReference type="InterPro" id="IPR007751">
    <property type="entry name" value="DUF676_lipase-like"/>
</dbReference>
<name>B8HWN0_CYAP4</name>
<reference evidence="2" key="1">
    <citation type="submission" date="2009-01" db="EMBL/GenBank/DDBJ databases">
        <title>Complete sequence of chromosome Cyanothece sp. PCC 7425.</title>
        <authorList>
            <consortium name="US DOE Joint Genome Institute"/>
            <person name="Lucas S."/>
            <person name="Copeland A."/>
            <person name="Lapidus A."/>
            <person name="Glavina del Rio T."/>
            <person name="Dalin E."/>
            <person name="Tice H."/>
            <person name="Bruce D."/>
            <person name="Goodwin L."/>
            <person name="Pitluck S."/>
            <person name="Sims D."/>
            <person name="Meineke L."/>
            <person name="Brettin T."/>
            <person name="Detter J.C."/>
            <person name="Han C."/>
            <person name="Larimer F."/>
            <person name="Land M."/>
            <person name="Hauser L."/>
            <person name="Kyrpides N."/>
            <person name="Ovchinnikova G."/>
            <person name="Liberton M."/>
            <person name="Stoeckel J."/>
            <person name="Banerjee A."/>
            <person name="Singh A."/>
            <person name="Page L."/>
            <person name="Sato H."/>
            <person name="Zhao L."/>
            <person name="Sherman L."/>
            <person name="Pakrasi H."/>
            <person name="Richardson P."/>
        </authorList>
    </citation>
    <scope>NUCLEOTIDE SEQUENCE</scope>
    <source>
        <strain evidence="2">PCC 7425</strain>
    </source>
</reference>
<dbReference type="HOGENOM" id="CLU_1064430_0_0_3"/>